<keyword evidence="2" id="KW-1185">Reference proteome</keyword>
<reference evidence="1 2" key="1">
    <citation type="submission" date="2019-06" db="EMBL/GenBank/DDBJ databases">
        <title>Sequencing the genomes of 1000 actinobacteria strains.</title>
        <authorList>
            <person name="Klenk H.-P."/>
        </authorList>
    </citation>
    <scope>NUCLEOTIDE SEQUENCE [LARGE SCALE GENOMIC DNA]</scope>
    <source>
        <strain evidence="1 2">DSM 24083</strain>
    </source>
</reference>
<proteinExistence type="predicted"/>
<sequence length="105" mass="11761">MFQQPKYLTDLTTLKFGTEVELTGYLAYDQHRHLLYLITDEGHEVLSTNLEVYGLPTPPGYAWIKDWSEHAGLADQLVSLQVATYDATMHVGPFASPAHLLQLSA</sequence>
<dbReference type="Proteomes" id="UP000319746">
    <property type="component" value="Unassembled WGS sequence"/>
</dbReference>
<protein>
    <submittedName>
        <fullName evidence="1">Uncharacterized protein</fullName>
    </submittedName>
</protein>
<organism evidence="1 2">
    <name type="scientific">Enteractinococcus coprophilus</name>
    <dbReference type="NCBI Taxonomy" id="1027633"/>
    <lineage>
        <taxon>Bacteria</taxon>
        <taxon>Bacillati</taxon>
        <taxon>Actinomycetota</taxon>
        <taxon>Actinomycetes</taxon>
        <taxon>Micrococcales</taxon>
        <taxon>Micrococcaceae</taxon>
    </lineage>
</organism>
<evidence type="ECO:0000313" key="2">
    <source>
        <dbReference type="Proteomes" id="UP000319746"/>
    </source>
</evidence>
<evidence type="ECO:0000313" key="1">
    <source>
        <dbReference type="EMBL" id="TQL65187.1"/>
    </source>
</evidence>
<gene>
    <name evidence="1" type="ORF">FB556_2704</name>
</gene>
<dbReference type="RefSeq" id="WP_141868541.1">
    <property type="nucleotide sequence ID" value="NZ_BAABAN010000003.1"/>
</dbReference>
<name>A0A542ZXV7_9MICC</name>
<dbReference type="EMBL" id="VFOU01000006">
    <property type="protein sequence ID" value="TQL65187.1"/>
    <property type="molecule type" value="Genomic_DNA"/>
</dbReference>
<dbReference type="OrthoDB" id="4205081at2"/>
<accession>A0A542ZXV7</accession>
<dbReference type="AlphaFoldDB" id="A0A542ZXV7"/>
<comment type="caution">
    <text evidence="1">The sequence shown here is derived from an EMBL/GenBank/DDBJ whole genome shotgun (WGS) entry which is preliminary data.</text>
</comment>